<gene>
    <name evidence="3 5" type="primary">menH</name>
    <name evidence="5" type="ORF">PTQ27_07450</name>
</gene>
<protein>
    <recommendedName>
        <fullName evidence="3">Putative 2-succinyl-6-hydroxy-2,4-cyclohexadiene-1-carboxylate synthase</fullName>
        <shortName evidence="3">SHCHC synthase</shortName>
        <ecNumber evidence="3">4.2.99.20</ecNumber>
    </recommendedName>
</protein>
<accession>A0ABT5MQ38</accession>
<dbReference type="PANTHER" id="PTHR42916:SF1">
    <property type="entry name" value="PROTEIN PHYLLO, CHLOROPLASTIC"/>
    <property type="match status" value="1"/>
</dbReference>
<comment type="pathway">
    <text evidence="3">Quinol/quinone metabolism; menaquinone biosynthesis.</text>
</comment>
<dbReference type="Proteomes" id="UP001221909">
    <property type="component" value="Unassembled WGS sequence"/>
</dbReference>
<comment type="similarity">
    <text evidence="3">Belongs to the AB hydrolase superfamily. MenH family.</text>
</comment>
<comment type="subunit">
    <text evidence="3">Monomer.</text>
</comment>
<dbReference type="InterPro" id="IPR022485">
    <property type="entry name" value="SHCHC_synthase_MenH"/>
</dbReference>
<dbReference type="HAMAP" id="MF_01660">
    <property type="entry name" value="MenH"/>
    <property type="match status" value="1"/>
</dbReference>
<comment type="function">
    <text evidence="3">Catalyzes a proton abstraction reaction that results in 2,5-elimination of pyruvate from 2-succinyl-5-enolpyruvyl-6-hydroxy-3-cyclohexene-1-carboxylate (SEPHCHC) and the formation of 2-succinyl-6-hydroxy-2,4-cyclohexadiene-1-carboxylate (SHCHC).</text>
</comment>
<keyword evidence="2 3" id="KW-0456">Lyase</keyword>
<dbReference type="EC" id="4.2.99.20" evidence="3"/>
<dbReference type="GO" id="GO:0070205">
    <property type="term" value="F:2-succinyl-6-hydroxy-2,4-cyclohexadiene-1-carboxylate synthase activity"/>
    <property type="evidence" value="ECO:0007669"/>
    <property type="project" value="UniProtKB-EC"/>
</dbReference>
<sequence length="258" mass="29268">MLSSQWHAAEGTPVVFLHGLLGSQQDWHKVLSLLQNFPKIRPLTLDLPFHGLSEQVTCRDFAEMRSLLHTTLTHLIGSQPFYLVGYSLGGRTALDYLLNIDNPNLKGTILEGANIGLSSETERQTRLQNDLAWANRFRNEPIENVLKDWYQQPVFADLTSQQRTAYIASRIDNQGYHIAQMLEATSLAKQPNYAKQLKTSQKNVIFFIGEHDLKFRQMAEQNQLPTQIIQNAGHNAHRGNAKEFVKKLGAFIERSEAS</sequence>
<evidence type="ECO:0000256" key="3">
    <source>
        <dbReference type="HAMAP-Rule" id="MF_01660"/>
    </source>
</evidence>
<evidence type="ECO:0000313" key="5">
    <source>
        <dbReference type="EMBL" id="MDD0824294.1"/>
    </source>
</evidence>
<name>A0ABT5MQ38_9PAST</name>
<evidence type="ECO:0000259" key="4">
    <source>
        <dbReference type="Pfam" id="PF00561"/>
    </source>
</evidence>
<dbReference type="RefSeq" id="WP_273749248.1">
    <property type="nucleotide sequence ID" value="NZ_JAQSJE010000007.1"/>
</dbReference>
<proteinExistence type="inferred from homology"/>
<dbReference type="InterPro" id="IPR000073">
    <property type="entry name" value="AB_hydrolase_1"/>
</dbReference>
<dbReference type="Pfam" id="PF00561">
    <property type="entry name" value="Abhydrolase_1"/>
    <property type="match status" value="1"/>
</dbReference>
<dbReference type="SUPFAM" id="SSF53474">
    <property type="entry name" value="alpha/beta-Hydrolases"/>
    <property type="match status" value="1"/>
</dbReference>
<comment type="caution">
    <text evidence="5">The sequence shown here is derived from an EMBL/GenBank/DDBJ whole genome shotgun (WGS) entry which is preliminary data.</text>
</comment>
<comment type="catalytic activity">
    <reaction evidence="3">
        <text>5-enolpyruvoyl-6-hydroxy-2-succinyl-cyclohex-3-ene-1-carboxylate = (1R,6R)-6-hydroxy-2-succinyl-cyclohexa-2,4-diene-1-carboxylate + pyruvate</text>
        <dbReference type="Rhea" id="RHEA:25597"/>
        <dbReference type="ChEBI" id="CHEBI:15361"/>
        <dbReference type="ChEBI" id="CHEBI:58689"/>
        <dbReference type="ChEBI" id="CHEBI:58818"/>
        <dbReference type="EC" id="4.2.99.20"/>
    </reaction>
</comment>
<evidence type="ECO:0000256" key="1">
    <source>
        <dbReference type="ARBA" id="ARBA00022428"/>
    </source>
</evidence>
<comment type="pathway">
    <text evidence="3">Quinol/quinone metabolism; 1,4-dihydroxy-2-naphthoate biosynthesis; 1,4-dihydroxy-2-naphthoate from chorismate: step 3/7.</text>
</comment>
<dbReference type="InterPro" id="IPR029058">
    <property type="entry name" value="AB_hydrolase_fold"/>
</dbReference>
<evidence type="ECO:0000313" key="6">
    <source>
        <dbReference type="Proteomes" id="UP001221909"/>
    </source>
</evidence>
<keyword evidence="6" id="KW-1185">Reference proteome</keyword>
<keyword evidence="1 3" id="KW-0474">Menaquinone biosynthesis</keyword>
<dbReference type="EMBL" id="JAQSJE010000007">
    <property type="protein sequence ID" value="MDD0824294.1"/>
    <property type="molecule type" value="Genomic_DNA"/>
</dbReference>
<feature type="domain" description="AB hydrolase-1" evidence="4">
    <location>
        <begin position="13"/>
        <end position="237"/>
    </location>
</feature>
<organism evidence="5 6">
    <name type="scientific">Mannheimia cairinae</name>
    <dbReference type="NCBI Taxonomy" id="3025936"/>
    <lineage>
        <taxon>Bacteria</taxon>
        <taxon>Pseudomonadati</taxon>
        <taxon>Pseudomonadota</taxon>
        <taxon>Gammaproteobacteria</taxon>
        <taxon>Pasteurellales</taxon>
        <taxon>Pasteurellaceae</taxon>
        <taxon>Mannheimia</taxon>
    </lineage>
</organism>
<dbReference type="Gene3D" id="3.40.50.1820">
    <property type="entry name" value="alpha/beta hydrolase"/>
    <property type="match status" value="1"/>
</dbReference>
<dbReference type="NCBIfam" id="NF008340">
    <property type="entry name" value="PRK11126.1"/>
    <property type="match status" value="1"/>
</dbReference>
<reference evidence="5 6" key="1">
    <citation type="submission" date="2023-02" db="EMBL/GenBank/DDBJ databases">
        <title>Mannheimia cairiniae sp. nov., a novel species of Mannheimia obtained from moscovy ducks (Cairina moschata) and reclassification of Mannheimia ovis as heterotypic synonym of Mannheimia pernigra.</title>
        <authorList>
            <person name="Christensen H."/>
        </authorList>
    </citation>
    <scope>NUCLEOTIDE SEQUENCE [LARGE SCALE GENOMIC DNA]</scope>
    <source>
        <strain evidence="5 6">AT1</strain>
    </source>
</reference>
<dbReference type="PANTHER" id="PTHR42916">
    <property type="entry name" value="2-SUCCINYL-5-ENOLPYRUVYL-6-HYDROXY-3-CYCLOHEXENE-1-CARBOXYLATE SYNTHASE"/>
    <property type="match status" value="1"/>
</dbReference>
<dbReference type="NCBIfam" id="TIGR03695">
    <property type="entry name" value="menH_SHCHC"/>
    <property type="match status" value="1"/>
</dbReference>
<evidence type="ECO:0000256" key="2">
    <source>
        <dbReference type="ARBA" id="ARBA00023239"/>
    </source>
</evidence>